<dbReference type="AlphaFoldDB" id="A0A024LRM0"/>
<reference evidence="3" key="2">
    <citation type="submission" date="2014-05" db="EMBL/GenBank/DDBJ databases">
        <title>Genome sequencing of Bartonella spp. isolated from human blood.</title>
        <authorList>
            <person name="Raoult D."/>
        </authorList>
    </citation>
    <scope>NUCLEOTIDE SEQUENCE</scope>
    <source>
        <strain evidence="3">MVT06</strain>
    </source>
</reference>
<evidence type="ECO:0000256" key="2">
    <source>
        <dbReference type="ARBA" id="ARBA00022649"/>
    </source>
</evidence>
<dbReference type="Gene3D" id="1.10.1220.10">
    <property type="entry name" value="Met repressor-like"/>
    <property type="match status" value="1"/>
</dbReference>
<dbReference type="GO" id="GO:0044010">
    <property type="term" value="P:single-species biofilm formation"/>
    <property type="evidence" value="ECO:0007669"/>
    <property type="project" value="InterPro"/>
</dbReference>
<dbReference type="GO" id="GO:0006355">
    <property type="term" value="P:regulation of DNA-templated transcription"/>
    <property type="evidence" value="ECO:0007669"/>
    <property type="project" value="InterPro"/>
</dbReference>
<dbReference type="InterPro" id="IPR026262">
    <property type="entry name" value="DinJ"/>
</dbReference>
<organism evidence="3">
    <name type="scientific">Bartonella schoenbuchensis</name>
    <dbReference type="NCBI Taxonomy" id="165694"/>
    <lineage>
        <taxon>Bacteria</taxon>
        <taxon>Pseudomonadati</taxon>
        <taxon>Pseudomonadota</taxon>
        <taxon>Alphaproteobacteria</taxon>
        <taxon>Hyphomicrobiales</taxon>
        <taxon>Bartonellaceae</taxon>
        <taxon>Bartonella</taxon>
    </lineage>
</organism>
<gene>
    <name evidence="3" type="primary">dinJ2</name>
    <name evidence="3" type="ORF">BN1046_01318</name>
</gene>
<dbReference type="GO" id="GO:0015643">
    <property type="term" value="F:toxic substance binding"/>
    <property type="evidence" value="ECO:0007669"/>
    <property type="project" value="InterPro"/>
</dbReference>
<sequence>MGKIQARIPDEIQEIASAVIKSTGLTVSDAVRMFMTGVARNKALPLDLFQPNLETLQAIEDAETGRVERTSLNGLRDMIRSDKAEVYKSAKQS</sequence>
<dbReference type="EMBL" id="HG977196">
    <property type="protein sequence ID" value="CDP80386.1"/>
    <property type="molecule type" value="Genomic_DNA"/>
</dbReference>
<evidence type="ECO:0000256" key="1">
    <source>
        <dbReference type="ARBA" id="ARBA00010562"/>
    </source>
</evidence>
<dbReference type="RefSeq" id="WP_078689433.1">
    <property type="nucleotide sequence ID" value="NZ_JBCAUK010000001.1"/>
</dbReference>
<dbReference type="GO" id="GO:0006351">
    <property type="term" value="P:DNA-templated transcription"/>
    <property type="evidence" value="ECO:0007669"/>
    <property type="project" value="TreeGrafter"/>
</dbReference>
<dbReference type="GO" id="GO:0000987">
    <property type="term" value="F:cis-regulatory region sequence-specific DNA binding"/>
    <property type="evidence" value="ECO:0007669"/>
    <property type="project" value="InterPro"/>
</dbReference>
<dbReference type="InterPro" id="IPR013321">
    <property type="entry name" value="Arc_rbn_hlx_hlx"/>
</dbReference>
<name>A0A024LRM0_9HYPH</name>
<keyword evidence="2" id="KW-1277">Toxin-antitoxin system</keyword>
<dbReference type="PANTHER" id="PTHR38781">
    <property type="entry name" value="ANTITOXIN DINJ-RELATED"/>
    <property type="match status" value="1"/>
</dbReference>
<dbReference type="PIRSF" id="PIRSF003108">
    <property type="entry name" value="DinJ"/>
    <property type="match status" value="1"/>
</dbReference>
<comment type="similarity">
    <text evidence="1">Belongs to the RelB/DinJ antitoxin family.</text>
</comment>
<reference evidence="3" key="1">
    <citation type="submission" date="2013-11" db="EMBL/GenBank/DDBJ databases">
        <authorList>
            <person name="GENOMES U."/>
        </authorList>
    </citation>
    <scope>NUCLEOTIDE SEQUENCE</scope>
    <source>
        <strain evidence="3">MVT06</strain>
    </source>
</reference>
<evidence type="ECO:0000313" key="3">
    <source>
        <dbReference type="EMBL" id="CDP80386.1"/>
    </source>
</evidence>
<accession>A0A024LRM0</accession>
<dbReference type="NCBIfam" id="TIGR02384">
    <property type="entry name" value="RelB_DinJ"/>
    <property type="match status" value="1"/>
</dbReference>
<proteinExistence type="inferred from homology"/>
<dbReference type="InterPro" id="IPR007337">
    <property type="entry name" value="RelB/DinJ"/>
</dbReference>
<dbReference type="PANTHER" id="PTHR38781:SF1">
    <property type="entry name" value="ANTITOXIN DINJ-RELATED"/>
    <property type="match status" value="1"/>
</dbReference>
<dbReference type="Pfam" id="PF04221">
    <property type="entry name" value="RelB"/>
    <property type="match status" value="1"/>
</dbReference>
<protein>
    <submittedName>
        <fullName evidence="3">DNA-damage-inducible protein J</fullName>
    </submittedName>
</protein>